<keyword evidence="19" id="KW-1185">Reference proteome</keyword>
<dbReference type="Proteomes" id="UP001224418">
    <property type="component" value="Unassembled WGS sequence"/>
</dbReference>
<evidence type="ECO:0000256" key="3">
    <source>
        <dbReference type="ARBA" id="ARBA00022763"/>
    </source>
</evidence>
<dbReference type="EMBL" id="JAUSWN010000027">
    <property type="protein sequence ID" value="MDQ0480757.1"/>
    <property type="molecule type" value="Genomic_DNA"/>
</dbReference>
<comment type="catalytic activity">
    <reaction evidence="12 13">
        <text>ATP + H2O = ADP + phosphate + H(+)</text>
        <dbReference type="Rhea" id="RHEA:13065"/>
        <dbReference type="ChEBI" id="CHEBI:15377"/>
        <dbReference type="ChEBI" id="CHEBI:15378"/>
        <dbReference type="ChEBI" id="CHEBI:30616"/>
        <dbReference type="ChEBI" id="CHEBI:43474"/>
        <dbReference type="ChEBI" id="CHEBI:456216"/>
        <dbReference type="EC" id="5.6.2.4"/>
    </reaction>
</comment>
<keyword evidence="5 13" id="KW-0347">Helicase</keyword>
<feature type="domain" description="UvrD-like helicase ATP-binding" evidence="16">
    <location>
        <begin position="4"/>
        <end position="494"/>
    </location>
</feature>
<dbReference type="Pfam" id="PF13361">
    <property type="entry name" value="UvrD_C"/>
    <property type="match status" value="1"/>
</dbReference>
<keyword evidence="15" id="KW-0175">Coiled coil</keyword>
<evidence type="ECO:0000259" key="16">
    <source>
        <dbReference type="PROSITE" id="PS51198"/>
    </source>
</evidence>
<evidence type="ECO:0000313" key="19">
    <source>
        <dbReference type="Proteomes" id="UP001224418"/>
    </source>
</evidence>
<keyword evidence="3 13" id="KW-0227">DNA damage</keyword>
<protein>
    <recommendedName>
        <fullName evidence="13">ATP-dependent helicase/nuclease subunit A</fullName>
        <ecNumber evidence="13">3.1.-.-</ecNumber>
        <ecNumber evidence="13">5.6.2.4</ecNumber>
    </recommendedName>
    <alternativeName>
        <fullName evidence="13">ATP-dependent helicase/nuclease AddA</fullName>
    </alternativeName>
    <alternativeName>
        <fullName evidence="13">DNA 3'-5' helicase AddA</fullName>
    </alternativeName>
</protein>
<dbReference type="Pfam" id="PF00580">
    <property type="entry name" value="UvrD-helicase"/>
    <property type="match status" value="1"/>
</dbReference>
<evidence type="ECO:0000256" key="8">
    <source>
        <dbReference type="ARBA" id="ARBA00023125"/>
    </source>
</evidence>
<dbReference type="InterPro" id="IPR038726">
    <property type="entry name" value="PDDEXK_AddAB-type"/>
</dbReference>
<accession>A0ABU0JUH5</accession>
<dbReference type="InterPro" id="IPR014017">
    <property type="entry name" value="DNA_helicase_UvrD-like_C"/>
</dbReference>
<reference evidence="18 19" key="1">
    <citation type="submission" date="2023-07" db="EMBL/GenBank/DDBJ databases">
        <title>Genomic Encyclopedia of Type Strains, Phase IV (KMG-IV): sequencing the most valuable type-strain genomes for metagenomic binning, comparative biology and taxonomic classification.</title>
        <authorList>
            <person name="Goeker M."/>
        </authorList>
    </citation>
    <scope>NUCLEOTIDE SEQUENCE [LARGE SCALE GENOMIC DNA]</scope>
    <source>
        <strain evidence="18 19">DSM 1400</strain>
    </source>
</reference>
<dbReference type="Gene3D" id="1.10.274.50">
    <property type="match status" value="1"/>
</dbReference>
<evidence type="ECO:0000256" key="7">
    <source>
        <dbReference type="ARBA" id="ARBA00022840"/>
    </source>
</evidence>
<dbReference type="PROSITE" id="PS51217">
    <property type="entry name" value="UVRD_HELICASE_CTER"/>
    <property type="match status" value="1"/>
</dbReference>
<evidence type="ECO:0000256" key="4">
    <source>
        <dbReference type="ARBA" id="ARBA00022801"/>
    </source>
</evidence>
<evidence type="ECO:0000259" key="17">
    <source>
        <dbReference type="PROSITE" id="PS51217"/>
    </source>
</evidence>
<sequence length="1281" mass="149759">MADIKWTNEQLDVIETHNCNLLVAAAAGSGKTAVLVERIIQMIMDEKNPIDIDRLLVVTFTNAAASEMRERIGDALSKEIGKGKNAVRLQRQLTLLNRASITTIHSFCLNVIKNNFHKIDIDPGFRVADETEVVLLKQEALEELFEHKYDNSVEINEEEGCSGEEFLRLVETYCTNRDDLRLMELVLRIYNFANTAPNPKKWLEENSEKFNVSKFNSIEDSDWIRILKNTLLVSLQGAYMQYCEAYNLVQESIELEPYEELIKDELAMINDLVQGLKISFIDFITEIQEVKFKKLPTIRNVKDKNTKDKIQGIRNDIKKQIEALRQDYGEISNENVKESYEYIYPIIKNLSILVMQFSTIYKRKKKEKGIIDFNDFEHFCLEILVEKDEKNQWVINEKGKYVPSGVALELREKYDEILIDEYQDSNFVQELLLNMVSKVSEGKPNVFMVGDIKQSIYRFRQAKPELFLEKYNNYSSEKGSDFRKILLFKNFRSRKEILDGVNFIFTSIMSEQIGELDYNENEALNLGADYEEIGYKEGFVGGDIELHLLEKNEEEAETEVGIQIDDDSEEVESTTDMAYEARITAYRIKEFIENNENPFMVLDKHTKEYRRVKYKDIVILLRSTASVAGEFMEEFKKYNIPAYADISTGYFETTEIKTILSLLQIIDNPIQDIPLLAIMKSPIGGFSPDDFISIRIDEKHKSFYDACKDYIKNNDNKLSKKLDEFFYKLDSWIEKSLYTPIDEFIWFLYMETGYYGFVGALPNGIQRQANLKVLFQRARQYENTSYKGLFNFINFINRLKNNSGDMGSAKILGENDDVVRIMSIHKSKGLEFPIVFLCGIGKKFNLQDLNSNLLLHHELGFGPDLIDYERRISYPLPIKKAIKEKILMETISEEMRILYVALTRAKEKLILVGGTRNIVNFIERTKNRASFKNEKVAEYSIAKCRSYLDWIMISLINHSKFVELLKVELNRVFGIEQEFENNIDDNSKWNFKIWNKGELEDLKLEDEKDRGEVLTNILNQYNVNDELIENNVCKDNQKNIDNKIYDFINSRLTYEYMYSKAEELPTVLTVSELKRRFNVLEQENSQEVVEVSLIKRPSFMEGKKKLTAAERGTAFHAIMQYIDFAKVKSIEDVKSEIFRIYSKELITEEESNSVDPNRIFMFFKDKLGNKIVNSIPNVYREIEFHIPLKAIEVFPELKDEIYKEEEILLQGIIDCYFETRDGEVILLDYKTDYIEQGEEEKIVRRYKLQLDYYEKALEILTGKKVKEKYLYLFSLNKSIRL</sequence>
<evidence type="ECO:0000313" key="18">
    <source>
        <dbReference type="EMBL" id="MDQ0480757.1"/>
    </source>
</evidence>
<keyword evidence="2 13" id="KW-0547">Nucleotide-binding</keyword>
<evidence type="ECO:0000256" key="2">
    <source>
        <dbReference type="ARBA" id="ARBA00022741"/>
    </source>
</evidence>
<keyword evidence="9 13" id="KW-0234">DNA repair</keyword>
<gene>
    <name evidence="13" type="primary">addA</name>
    <name evidence="18" type="ORF">QOZ93_002507</name>
</gene>
<dbReference type="EC" id="3.1.-.-" evidence="13"/>
<dbReference type="PANTHER" id="PTHR11070:SF48">
    <property type="entry name" value="ATP-DEPENDENT HELICASE_NUCLEASE SUBUNIT A"/>
    <property type="match status" value="1"/>
</dbReference>
<organism evidence="18 19">
    <name type="scientific">Hathewaya limosa</name>
    <name type="common">Clostridium limosum</name>
    <dbReference type="NCBI Taxonomy" id="1536"/>
    <lineage>
        <taxon>Bacteria</taxon>
        <taxon>Bacillati</taxon>
        <taxon>Bacillota</taxon>
        <taxon>Clostridia</taxon>
        <taxon>Eubacteriales</taxon>
        <taxon>Clostridiaceae</taxon>
        <taxon>Hathewaya</taxon>
    </lineage>
</organism>
<name>A0ABU0JUH5_HATLI</name>
<evidence type="ECO:0000256" key="9">
    <source>
        <dbReference type="ARBA" id="ARBA00023204"/>
    </source>
</evidence>
<evidence type="ECO:0000256" key="11">
    <source>
        <dbReference type="ARBA" id="ARBA00034617"/>
    </source>
</evidence>
<evidence type="ECO:0000256" key="5">
    <source>
        <dbReference type="ARBA" id="ARBA00022806"/>
    </source>
</evidence>
<comment type="function">
    <text evidence="13">The heterodimer acts as both an ATP-dependent DNA helicase and an ATP-dependent, dual-direction single-stranded exonuclease. Recognizes the chi site generating a DNA molecule suitable for the initiation of homologous recombination. The AddA nuclease domain is required for chi fragment generation; this subunit has the helicase and 3' -&gt; 5' nuclease activities.</text>
</comment>
<evidence type="ECO:0000256" key="14">
    <source>
        <dbReference type="PROSITE-ProRule" id="PRU00560"/>
    </source>
</evidence>
<dbReference type="GO" id="GO:0003678">
    <property type="term" value="F:DNA helicase activity"/>
    <property type="evidence" value="ECO:0007669"/>
    <property type="project" value="UniProtKB-EC"/>
</dbReference>
<dbReference type="InterPro" id="IPR014152">
    <property type="entry name" value="AddA"/>
</dbReference>
<feature type="domain" description="UvrD-like helicase C-terminal" evidence="17">
    <location>
        <begin position="539"/>
        <end position="829"/>
    </location>
</feature>
<keyword evidence="10 13" id="KW-0413">Isomerase</keyword>
<dbReference type="HAMAP" id="MF_01451">
    <property type="entry name" value="AddA"/>
    <property type="match status" value="1"/>
</dbReference>
<dbReference type="InterPro" id="IPR011335">
    <property type="entry name" value="Restrct_endonuc-II-like"/>
</dbReference>
<dbReference type="InterPro" id="IPR027417">
    <property type="entry name" value="P-loop_NTPase"/>
</dbReference>
<dbReference type="PROSITE" id="PS51198">
    <property type="entry name" value="UVRD_HELICASE_ATP_BIND"/>
    <property type="match status" value="1"/>
</dbReference>
<dbReference type="PANTHER" id="PTHR11070">
    <property type="entry name" value="UVRD / RECB / PCRA DNA HELICASE FAMILY MEMBER"/>
    <property type="match status" value="1"/>
</dbReference>
<keyword evidence="7 13" id="KW-0067">ATP-binding</keyword>
<dbReference type="RefSeq" id="WP_307356887.1">
    <property type="nucleotide sequence ID" value="NZ_BAAACJ010000049.1"/>
</dbReference>
<dbReference type="InterPro" id="IPR014016">
    <property type="entry name" value="UvrD-like_ATP-bd"/>
</dbReference>
<keyword evidence="4 13" id="KW-0378">Hydrolase</keyword>
<evidence type="ECO:0000256" key="1">
    <source>
        <dbReference type="ARBA" id="ARBA00022722"/>
    </source>
</evidence>
<feature type="coiled-coil region" evidence="15">
    <location>
        <begin position="307"/>
        <end position="334"/>
    </location>
</feature>
<feature type="binding site" evidence="14">
    <location>
        <begin position="25"/>
        <end position="32"/>
    </location>
    <ligand>
        <name>ATP</name>
        <dbReference type="ChEBI" id="CHEBI:30616"/>
    </ligand>
</feature>
<keyword evidence="8 13" id="KW-0238">DNA-binding</keyword>
<evidence type="ECO:0000256" key="12">
    <source>
        <dbReference type="ARBA" id="ARBA00048988"/>
    </source>
</evidence>
<dbReference type="SUPFAM" id="SSF52980">
    <property type="entry name" value="Restriction endonuclease-like"/>
    <property type="match status" value="1"/>
</dbReference>
<dbReference type="Gene3D" id="3.40.50.300">
    <property type="entry name" value="P-loop containing nucleotide triphosphate hydrolases"/>
    <property type="match status" value="4"/>
</dbReference>
<comment type="subunit">
    <text evidence="13">Heterodimer of AddA and AddB/RexB.</text>
</comment>
<evidence type="ECO:0000256" key="15">
    <source>
        <dbReference type="SAM" id="Coils"/>
    </source>
</evidence>
<proteinExistence type="inferred from homology"/>
<dbReference type="SUPFAM" id="SSF52540">
    <property type="entry name" value="P-loop containing nucleoside triphosphate hydrolases"/>
    <property type="match status" value="1"/>
</dbReference>
<dbReference type="EC" id="5.6.2.4" evidence="13"/>
<evidence type="ECO:0000256" key="10">
    <source>
        <dbReference type="ARBA" id="ARBA00023235"/>
    </source>
</evidence>
<dbReference type="Gene3D" id="3.90.320.10">
    <property type="match status" value="1"/>
</dbReference>
<keyword evidence="1 13" id="KW-0540">Nuclease</keyword>
<evidence type="ECO:0000256" key="6">
    <source>
        <dbReference type="ARBA" id="ARBA00022839"/>
    </source>
</evidence>
<dbReference type="InterPro" id="IPR011604">
    <property type="entry name" value="PDDEXK-like_dom_sf"/>
</dbReference>
<dbReference type="InterPro" id="IPR000212">
    <property type="entry name" value="DNA_helicase_UvrD/REP"/>
</dbReference>
<dbReference type="NCBIfam" id="TIGR02785">
    <property type="entry name" value="addA_Gpos"/>
    <property type="match status" value="1"/>
</dbReference>
<comment type="caution">
    <text evidence="18">The sequence shown here is derived from an EMBL/GenBank/DDBJ whole genome shotgun (WGS) entry which is preliminary data.</text>
</comment>
<evidence type="ECO:0000256" key="13">
    <source>
        <dbReference type="HAMAP-Rule" id="MF_01451"/>
    </source>
</evidence>
<dbReference type="Pfam" id="PF12705">
    <property type="entry name" value="PDDEXK_1"/>
    <property type="match status" value="1"/>
</dbReference>
<comment type="cofactor">
    <cofactor evidence="13">
        <name>Mg(2+)</name>
        <dbReference type="ChEBI" id="CHEBI:18420"/>
    </cofactor>
</comment>
<dbReference type="GO" id="GO:0016787">
    <property type="term" value="F:hydrolase activity"/>
    <property type="evidence" value="ECO:0007669"/>
    <property type="project" value="UniProtKB-KW"/>
</dbReference>
<keyword evidence="6 13" id="KW-0269">Exonuclease</keyword>
<comment type="similarity">
    <text evidence="13">Belongs to the helicase family. AddA subfamily.</text>
</comment>
<comment type="catalytic activity">
    <reaction evidence="11 13">
        <text>Couples ATP hydrolysis with the unwinding of duplex DNA by translocating in the 3'-5' direction.</text>
        <dbReference type="EC" id="5.6.2.4"/>
    </reaction>
</comment>